<gene>
    <name evidence="2" type="ORF">NIES2135_36260</name>
</gene>
<evidence type="ECO:0000313" key="2">
    <source>
        <dbReference type="EMBL" id="BAY56786.1"/>
    </source>
</evidence>
<dbReference type="GO" id="GO:0016020">
    <property type="term" value="C:membrane"/>
    <property type="evidence" value="ECO:0007669"/>
    <property type="project" value="TreeGrafter"/>
</dbReference>
<evidence type="ECO:0000259" key="1">
    <source>
        <dbReference type="Pfam" id="PF12697"/>
    </source>
</evidence>
<dbReference type="Pfam" id="PF12697">
    <property type="entry name" value="Abhydrolase_6"/>
    <property type="match status" value="1"/>
</dbReference>
<organism evidence="2 3">
    <name type="scientific">Leptolyngbya boryana NIES-2135</name>
    <dbReference type="NCBI Taxonomy" id="1973484"/>
    <lineage>
        <taxon>Bacteria</taxon>
        <taxon>Bacillati</taxon>
        <taxon>Cyanobacteriota</taxon>
        <taxon>Cyanophyceae</taxon>
        <taxon>Leptolyngbyales</taxon>
        <taxon>Leptolyngbyaceae</taxon>
        <taxon>Leptolyngbya group</taxon>
        <taxon>Leptolyngbya</taxon>
    </lineage>
</organism>
<evidence type="ECO:0000313" key="3">
    <source>
        <dbReference type="Proteomes" id="UP000217895"/>
    </source>
</evidence>
<accession>A0A1Z4JJ86</accession>
<keyword evidence="3" id="KW-1185">Reference proteome</keyword>
<proteinExistence type="predicted"/>
<dbReference type="PANTHER" id="PTHR22753:SF48">
    <property type="entry name" value="PHOSPHOLIPID_GLYCEROL ACYLTRANSFERASE DOMAIN-CONTAINING PROTEIN"/>
    <property type="match status" value="1"/>
</dbReference>
<dbReference type="AlphaFoldDB" id="A0A1Z4JJ86"/>
<sequence>MLHSSPCFLTPKALRPQFPLFVFLPGMDGTGQLLRAQTAGLEARFDVRCLAIPPDDLTNWEDLAQRVVDLVKGEMIAPRSVYLCGESFGGCLAMKVIERAPELFDRLILVNPASSFNRRPWIGWGAQISQHLPEVAYHWSSVSLLPLLAAFQRISSVDRQALIEAVRSVPQPTSVWRMNLLQGFEVPSEALRSVNISTLILASAKDRLLPSLTEAYRLKANLQKAEVVVLPESGHTCLLEADVNLYQILEQYGFLQEVA</sequence>
<dbReference type="InterPro" id="IPR029058">
    <property type="entry name" value="AB_hydrolase_fold"/>
</dbReference>
<dbReference type="Gene3D" id="3.40.50.1820">
    <property type="entry name" value="alpha/beta hydrolase"/>
    <property type="match status" value="1"/>
</dbReference>
<reference evidence="2 3" key="1">
    <citation type="submission" date="2017-06" db="EMBL/GenBank/DDBJ databases">
        <title>Genome sequencing of cyanobaciteial culture collection at National Institute for Environmental Studies (NIES).</title>
        <authorList>
            <person name="Hirose Y."/>
            <person name="Shimura Y."/>
            <person name="Fujisawa T."/>
            <person name="Nakamura Y."/>
            <person name="Kawachi M."/>
        </authorList>
    </citation>
    <scope>NUCLEOTIDE SEQUENCE [LARGE SCALE GENOMIC DNA]</scope>
    <source>
        <strain evidence="2 3">NIES-2135</strain>
    </source>
</reference>
<dbReference type="GO" id="GO:0016787">
    <property type="term" value="F:hydrolase activity"/>
    <property type="evidence" value="ECO:0007669"/>
    <property type="project" value="UniProtKB-KW"/>
</dbReference>
<protein>
    <submittedName>
        <fullName evidence="2">Alpha/beta hydrolase</fullName>
    </submittedName>
</protein>
<dbReference type="EMBL" id="AP018203">
    <property type="protein sequence ID" value="BAY56786.1"/>
    <property type="molecule type" value="Genomic_DNA"/>
</dbReference>
<name>A0A1Z4JJ86_LEPBY</name>
<dbReference type="InterPro" id="IPR000073">
    <property type="entry name" value="AB_hydrolase_1"/>
</dbReference>
<feature type="domain" description="AB hydrolase-1" evidence="1">
    <location>
        <begin position="22"/>
        <end position="240"/>
    </location>
</feature>
<dbReference type="Proteomes" id="UP000217895">
    <property type="component" value="Chromosome"/>
</dbReference>
<dbReference type="PANTHER" id="PTHR22753">
    <property type="entry name" value="TRANSMEMBRANE PROTEIN 68"/>
    <property type="match status" value="1"/>
</dbReference>
<dbReference type="PRINTS" id="PR00111">
    <property type="entry name" value="ABHYDROLASE"/>
</dbReference>
<dbReference type="SUPFAM" id="SSF53474">
    <property type="entry name" value="alpha/beta-Hydrolases"/>
    <property type="match status" value="1"/>
</dbReference>
<keyword evidence="2" id="KW-0378">Hydrolase</keyword>